<protein>
    <submittedName>
        <fullName evidence="2">Uncharacterized protein</fullName>
    </submittedName>
</protein>
<dbReference type="Proteomes" id="UP000664132">
    <property type="component" value="Unassembled WGS sequence"/>
</dbReference>
<keyword evidence="1" id="KW-1133">Transmembrane helix</keyword>
<sequence>MANYSNDSLRKEADFIDIELGNLTPRGRAQAPAIHAATIQLPLSGLPLEEKKGVFRRKCIDPLKRFCGSLASSIVLLTLFIGIFPDPEMTDEMRDGIEKLPGYNKGTYH</sequence>
<proteinExistence type="predicted"/>
<feature type="transmembrane region" description="Helical" evidence="1">
    <location>
        <begin position="66"/>
        <end position="84"/>
    </location>
</feature>
<keyword evidence="1" id="KW-0472">Membrane</keyword>
<dbReference type="OrthoDB" id="3556307at2759"/>
<evidence type="ECO:0000256" key="1">
    <source>
        <dbReference type="SAM" id="Phobius"/>
    </source>
</evidence>
<accession>A0A8H7WI28</accession>
<comment type="caution">
    <text evidence="2">The sequence shown here is derived from an EMBL/GenBank/DDBJ whole genome shotgun (WGS) entry which is preliminary data.</text>
</comment>
<keyword evidence="3" id="KW-1185">Reference proteome</keyword>
<reference evidence="2" key="1">
    <citation type="submission" date="2021-02" db="EMBL/GenBank/DDBJ databases">
        <title>Genome sequence Cadophora malorum strain M34.</title>
        <authorList>
            <person name="Stefanovic E."/>
            <person name="Vu D."/>
            <person name="Scully C."/>
            <person name="Dijksterhuis J."/>
            <person name="Roader J."/>
            <person name="Houbraken J."/>
        </authorList>
    </citation>
    <scope>NUCLEOTIDE SEQUENCE</scope>
    <source>
        <strain evidence="2">M34</strain>
    </source>
</reference>
<evidence type="ECO:0000313" key="3">
    <source>
        <dbReference type="Proteomes" id="UP000664132"/>
    </source>
</evidence>
<evidence type="ECO:0000313" key="2">
    <source>
        <dbReference type="EMBL" id="KAG4425280.1"/>
    </source>
</evidence>
<dbReference type="EMBL" id="JAFJYH010000012">
    <property type="protein sequence ID" value="KAG4425280.1"/>
    <property type="molecule type" value="Genomic_DNA"/>
</dbReference>
<keyword evidence="1" id="KW-0812">Transmembrane</keyword>
<dbReference type="AlphaFoldDB" id="A0A8H7WI28"/>
<organism evidence="2 3">
    <name type="scientific">Cadophora malorum</name>
    <dbReference type="NCBI Taxonomy" id="108018"/>
    <lineage>
        <taxon>Eukaryota</taxon>
        <taxon>Fungi</taxon>
        <taxon>Dikarya</taxon>
        <taxon>Ascomycota</taxon>
        <taxon>Pezizomycotina</taxon>
        <taxon>Leotiomycetes</taxon>
        <taxon>Helotiales</taxon>
        <taxon>Ploettnerulaceae</taxon>
        <taxon>Cadophora</taxon>
    </lineage>
</organism>
<name>A0A8H7WI28_9HELO</name>
<gene>
    <name evidence="2" type="ORF">IFR04_001647</name>
</gene>